<feature type="coiled-coil region" evidence="1">
    <location>
        <begin position="207"/>
        <end position="255"/>
    </location>
</feature>
<dbReference type="GO" id="GO:0016887">
    <property type="term" value="F:ATP hydrolysis activity"/>
    <property type="evidence" value="ECO:0007669"/>
    <property type="project" value="InterPro"/>
</dbReference>
<organism evidence="3">
    <name type="scientific">Blautia glucerasea</name>
    <dbReference type="NCBI Taxonomy" id="536633"/>
    <lineage>
        <taxon>Bacteria</taxon>
        <taxon>Bacillati</taxon>
        <taxon>Bacillota</taxon>
        <taxon>Clostridia</taxon>
        <taxon>Lachnospirales</taxon>
        <taxon>Lachnospiraceae</taxon>
        <taxon>Blautia</taxon>
    </lineage>
</organism>
<dbReference type="InterPro" id="IPR027417">
    <property type="entry name" value="P-loop_NTPase"/>
</dbReference>
<protein>
    <recommendedName>
        <fullName evidence="2">Rad50/SbcC-type AAA domain-containing protein</fullName>
    </recommendedName>
</protein>
<feature type="domain" description="Rad50/SbcC-type AAA" evidence="2">
    <location>
        <begin position="5"/>
        <end position="249"/>
    </location>
</feature>
<dbReference type="Pfam" id="PF13476">
    <property type="entry name" value="AAA_23"/>
    <property type="match status" value="1"/>
</dbReference>
<dbReference type="InterPro" id="IPR038729">
    <property type="entry name" value="Rad50/SbcC_AAA"/>
</dbReference>
<evidence type="ECO:0000259" key="2">
    <source>
        <dbReference type="Pfam" id="PF13476"/>
    </source>
</evidence>
<dbReference type="SUPFAM" id="SSF52540">
    <property type="entry name" value="P-loop containing nucleoside triphosphate hydrolases"/>
    <property type="match status" value="1"/>
</dbReference>
<proteinExistence type="predicted"/>
<dbReference type="EMBL" id="CACRST010000024">
    <property type="protein sequence ID" value="VYT23537.1"/>
    <property type="molecule type" value="Genomic_DNA"/>
</dbReference>
<dbReference type="RefSeq" id="WP_156354838.1">
    <property type="nucleotide sequence ID" value="NZ_CACRST010000024.1"/>
</dbReference>
<dbReference type="Gene3D" id="3.40.50.300">
    <property type="entry name" value="P-loop containing nucleotide triphosphate hydrolases"/>
    <property type="match status" value="2"/>
</dbReference>
<sequence length="711" mass="83022">MKINKIVLYNFSSFEGVNEFDFTTTGQERNIILIGGKNGAGKTSLFTAIKIALYGPLAFGYIGITPHYISKIKECINSKCFQKNKIEAMVQITLSLMVEREIKNYEITRSWDYSRQKLEENYYVKLDGKLLDDKELSYFQNFLQGIVPPDLFEFFLFDGEEVGTIFSNNNYNSYVKNAVYTLCGLDTFEIIRKYTGNYAGKAVTEDEKKLYNEYEQQRCTAENLRQKKENIQSDILHLQNKLENLETELLELETAFKNAGGIPAAEKEAVLQESAEAGRIKTEASTRIKLFVEGLMPFFIVKEFADEIQTQLDIEEKQEIYRYLDKILDVNEIKKALPENVTDDNVELLLNMLLSKVMPDSMEKGGQLSFDLSREEARRVNGMISSISDFDVEEMIEIVNNKQKAVEKIAEMNYILKNAISEEDEVRFTQSQNHLLEVRMQYTEELRDKEKFLAEIKEQLVMQEQKKEQLWQKLKANAQNKHVFELSSGLSAMMDTLLKDKMRKIRNRLERLIIKNLQSIYRKNNLITHIEIDEKFQFHLYQNAVYDTEELTYLIKNIGKDNFEQTIGRLGKQLLFERYHVETIKQLQYILSYAPAEPIELYKNIDLNRLSKGERQIFILALYWAIIEVSGQEIPFIIDTPYARIDATHRKEISEKFFPNISRQVVILSTDEEINGEYYEIIKPHIAREYLLINDENQNRTSIKEGYFFGV</sequence>
<dbReference type="PANTHER" id="PTHR32182">
    <property type="entry name" value="DNA REPLICATION AND REPAIR PROTEIN RECF"/>
    <property type="match status" value="1"/>
</dbReference>
<dbReference type="AlphaFoldDB" id="A0A6N2V1S6"/>
<accession>A0A6N2V1S6</accession>
<dbReference type="GO" id="GO:0006302">
    <property type="term" value="P:double-strand break repair"/>
    <property type="evidence" value="ECO:0007669"/>
    <property type="project" value="InterPro"/>
</dbReference>
<name>A0A6N2V1S6_9FIRM</name>
<keyword evidence="1" id="KW-0175">Coiled coil</keyword>
<dbReference type="PANTHER" id="PTHR32182:SF0">
    <property type="entry name" value="DNA REPLICATION AND REPAIR PROTEIN RECF"/>
    <property type="match status" value="1"/>
</dbReference>
<dbReference type="GO" id="GO:0000731">
    <property type="term" value="P:DNA synthesis involved in DNA repair"/>
    <property type="evidence" value="ECO:0007669"/>
    <property type="project" value="TreeGrafter"/>
</dbReference>
<reference evidence="3" key="1">
    <citation type="submission" date="2019-11" db="EMBL/GenBank/DDBJ databases">
        <authorList>
            <person name="Feng L."/>
        </authorList>
    </citation>
    <scope>NUCLEOTIDE SEQUENCE</scope>
    <source>
        <strain evidence="3">BgluceraseaLFYP119</strain>
    </source>
</reference>
<gene>
    <name evidence="3" type="ORF">BGLFYP119_02372</name>
</gene>
<evidence type="ECO:0000313" key="3">
    <source>
        <dbReference type="EMBL" id="VYT23537.1"/>
    </source>
</evidence>
<evidence type="ECO:0000256" key="1">
    <source>
        <dbReference type="SAM" id="Coils"/>
    </source>
</evidence>